<dbReference type="AlphaFoldDB" id="A0A9N9D2K3"/>
<evidence type="ECO:0000313" key="1">
    <source>
        <dbReference type="EMBL" id="CAG8623909.1"/>
    </source>
</evidence>
<organism evidence="1 2">
    <name type="scientific">Funneliformis mosseae</name>
    <name type="common">Endomycorrhizal fungus</name>
    <name type="synonym">Glomus mosseae</name>
    <dbReference type="NCBI Taxonomy" id="27381"/>
    <lineage>
        <taxon>Eukaryota</taxon>
        <taxon>Fungi</taxon>
        <taxon>Fungi incertae sedis</taxon>
        <taxon>Mucoromycota</taxon>
        <taxon>Glomeromycotina</taxon>
        <taxon>Glomeromycetes</taxon>
        <taxon>Glomerales</taxon>
        <taxon>Glomeraceae</taxon>
        <taxon>Funneliformis</taxon>
    </lineage>
</organism>
<feature type="non-terminal residue" evidence="1">
    <location>
        <position position="113"/>
    </location>
</feature>
<accession>A0A9N9D2K3</accession>
<keyword evidence="2" id="KW-1185">Reference proteome</keyword>
<dbReference type="EMBL" id="CAJVPP010003221">
    <property type="protein sequence ID" value="CAG8623909.1"/>
    <property type="molecule type" value="Genomic_DNA"/>
</dbReference>
<protein>
    <submittedName>
        <fullName evidence="1">16314_t:CDS:1</fullName>
    </submittedName>
</protein>
<name>A0A9N9D2K3_FUNMO</name>
<comment type="caution">
    <text evidence="1">The sequence shown here is derived from an EMBL/GenBank/DDBJ whole genome shotgun (WGS) entry which is preliminary data.</text>
</comment>
<dbReference type="Proteomes" id="UP000789375">
    <property type="component" value="Unassembled WGS sequence"/>
</dbReference>
<proteinExistence type="predicted"/>
<gene>
    <name evidence="1" type="ORF">FMOSSE_LOCUS10133</name>
</gene>
<evidence type="ECO:0000313" key="2">
    <source>
        <dbReference type="Proteomes" id="UP000789375"/>
    </source>
</evidence>
<sequence length="113" mass="13188">QLQKIVDEKEEKVSEELGQIAQKVANEITENKIDISPLNPIFQELIRIQTNLECISIHTCESICDEARENRNHIESFDWWASIWSIDDIIEVNIGKNNYKKVNREALKPVRLN</sequence>
<reference evidence="1" key="1">
    <citation type="submission" date="2021-06" db="EMBL/GenBank/DDBJ databases">
        <authorList>
            <person name="Kallberg Y."/>
            <person name="Tangrot J."/>
            <person name="Rosling A."/>
        </authorList>
    </citation>
    <scope>NUCLEOTIDE SEQUENCE</scope>
    <source>
        <strain evidence="1">87-6 pot B 2015</strain>
    </source>
</reference>